<proteinExistence type="predicted"/>
<name>A0ABP8JJR0_9MICO</name>
<evidence type="ECO:0000256" key="1">
    <source>
        <dbReference type="SAM" id="Phobius"/>
    </source>
</evidence>
<evidence type="ECO:0000313" key="2">
    <source>
        <dbReference type="EMBL" id="GAA4391981.1"/>
    </source>
</evidence>
<gene>
    <name evidence="2" type="ORF">GCM10023153_10510</name>
</gene>
<protein>
    <submittedName>
        <fullName evidence="2">Uncharacterized protein</fullName>
    </submittedName>
</protein>
<keyword evidence="1" id="KW-0472">Membrane</keyword>
<feature type="transmembrane region" description="Helical" evidence="1">
    <location>
        <begin position="12"/>
        <end position="43"/>
    </location>
</feature>
<feature type="transmembrane region" description="Helical" evidence="1">
    <location>
        <begin position="235"/>
        <end position="254"/>
    </location>
</feature>
<sequence>MSDAPTERRALLVNSTVAAVLGAGLMVLAHELSHLVAGLAMGIPGTLYSYGVAHEGSPVQNAIMAGAGPMFSLLTGLVMALWQPLRATRSFWHLLWLWFAYSSMMEGIGYLEITPFGAGDTAAVASHLGWPPAVGWVLLAGGIAGQFALAWGFAHPVGRMAGADRGARLDATLWPWLLGTVVNLGLSGLSMATHRAALSPGEVTVILAAGSATLVFAPMAMIFQRKMNAQPYEPLKLKPIPVVGLALLAGLILLNQALNLGVQIG</sequence>
<keyword evidence="1" id="KW-0812">Transmembrane</keyword>
<feature type="transmembrane region" description="Helical" evidence="1">
    <location>
        <begin position="63"/>
        <end position="82"/>
    </location>
</feature>
<organism evidence="2 3">
    <name type="scientific">Ornithinibacter aureus</name>
    <dbReference type="NCBI Taxonomy" id="622664"/>
    <lineage>
        <taxon>Bacteria</taxon>
        <taxon>Bacillati</taxon>
        <taxon>Actinomycetota</taxon>
        <taxon>Actinomycetes</taxon>
        <taxon>Micrococcales</taxon>
        <taxon>Intrasporangiaceae</taxon>
        <taxon>Ornithinibacter</taxon>
    </lineage>
</organism>
<dbReference type="EMBL" id="BAABFX010000020">
    <property type="protein sequence ID" value="GAA4391981.1"/>
    <property type="molecule type" value="Genomic_DNA"/>
</dbReference>
<keyword evidence="1" id="KW-1133">Transmembrane helix</keyword>
<dbReference type="RefSeq" id="WP_159903056.1">
    <property type="nucleotide sequence ID" value="NZ_BAABFX010000020.1"/>
</dbReference>
<feature type="transmembrane region" description="Helical" evidence="1">
    <location>
        <begin position="94"/>
        <end position="113"/>
    </location>
</feature>
<accession>A0ABP8JJR0</accession>
<keyword evidence="3" id="KW-1185">Reference proteome</keyword>
<feature type="transmembrane region" description="Helical" evidence="1">
    <location>
        <begin position="133"/>
        <end position="153"/>
    </location>
</feature>
<dbReference type="Proteomes" id="UP001500390">
    <property type="component" value="Unassembled WGS sequence"/>
</dbReference>
<reference evidence="3" key="1">
    <citation type="journal article" date="2019" name="Int. J. Syst. Evol. Microbiol.">
        <title>The Global Catalogue of Microorganisms (GCM) 10K type strain sequencing project: providing services to taxonomists for standard genome sequencing and annotation.</title>
        <authorList>
            <consortium name="The Broad Institute Genomics Platform"/>
            <consortium name="The Broad Institute Genome Sequencing Center for Infectious Disease"/>
            <person name="Wu L."/>
            <person name="Ma J."/>
        </authorList>
    </citation>
    <scope>NUCLEOTIDE SEQUENCE [LARGE SCALE GENOMIC DNA]</scope>
    <source>
        <strain evidence="3">JCM 17738</strain>
    </source>
</reference>
<feature type="transmembrane region" description="Helical" evidence="1">
    <location>
        <begin position="204"/>
        <end position="223"/>
    </location>
</feature>
<evidence type="ECO:0000313" key="3">
    <source>
        <dbReference type="Proteomes" id="UP001500390"/>
    </source>
</evidence>
<comment type="caution">
    <text evidence="2">The sequence shown here is derived from an EMBL/GenBank/DDBJ whole genome shotgun (WGS) entry which is preliminary data.</text>
</comment>